<dbReference type="GO" id="GO:0007165">
    <property type="term" value="P:signal transduction"/>
    <property type="evidence" value="ECO:0007669"/>
    <property type="project" value="TreeGrafter"/>
</dbReference>
<evidence type="ECO:0000256" key="1">
    <source>
        <dbReference type="ARBA" id="ARBA00006485"/>
    </source>
</evidence>
<dbReference type="SMART" id="SM00220">
    <property type="entry name" value="S_TKc"/>
    <property type="match status" value="1"/>
</dbReference>
<proteinExistence type="inferred from homology"/>
<dbReference type="PROSITE" id="PS50011">
    <property type="entry name" value="PROTEIN_KINASE_DOM"/>
    <property type="match status" value="1"/>
</dbReference>
<comment type="similarity">
    <text evidence="1">Belongs to the protein kinase superfamily. CMGC Ser/Thr protein kinase family. CDC2/CDKX subfamily.</text>
</comment>
<dbReference type="VEuPathDB" id="MicrosporidiaDB:M153_49160001256"/>
<dbReference type="GO" id="GO:0000082">
    <property type="term" value="P:G1/S transition of mitotic cell cycle"/>
    <property type="evidence" value="ECO:0007669"/>
    <property type="project" value="TreeGrafter"/>
</dbReference>
<keyword evidence="3 12" id="KW-0723">Serine/threonine-protein kinase</keyword>
<keyword evidence="15" id="KW-1185">Reference proteome</keyword>
<dbReference type="SUPFAM" id="SSF56112">
    <property type="entry name" value="Protein kinase-like (PK-like)"/>
    <property type="match status" value="1"/>
</dbReference>
<dbReference type="EMBL" id="LGUB01000865">
    <property type="protein sequence ID" value="KRH92523.1"/>
    <property type="molecule type" value="Genomic_DNA"/>
</dbReference>
<dbReference type="AlphaFoldDB" id="A0A0R0M2B1"/>
<evidence type="ECO:0000256" key="2">
    <source>
        <dbReference type="ARBA" id="ARBA00012425"/>
    </source>
</evidence>
<organism evidence="14 15">
    <name type="scientific">Pseudoloma neurophilia</name>
    <dbReference type="NCBI Taxonomy" id="146866"/>
    <lineage>
        <taxon>Eukaryota</taxon>
        <taxon>Fungi</taxon>
        <taxon>Fungi incertae sedis</taxon>
        <taxon>Microsporidia</taxon>
        <taxon>Pseudoloma</taxon>
    </lineage>
</organism>
<dbReference type="InterPro" id="IPR050108">
    <property type="entry name" value="CDK"/>
</dbReference>
<reference evidence="14 15" key="1">
    <citation type="submission" date="2015-07" db="EMBL/GenBank/DDBJ databases">
        <title>The genome of Pseudoloma neurophilia, a relevant intracellular parasite of the zebrafish.</title>
        <authorList>
            <person name="Ndikumana S."/>
            <person name="Pelin A."/>
            <person name="Sanders J."/>
            <person name="Corradi N."/>
        </authorList>
    </citation>
    <scope>NUCLEOTIDE SEQUENCE [LARGE SCALE GENOMIC DNA]</scope>
    <source>
        <strain evidence="14 15">MK1</strain>
    </source>
</reference>
<dbReference type="PANTHER" id="PTHR24056">
    <property type="entry name" value="CELL DIVISION PROTEIN KINASE"/>
    <property type="match status" value="1"/>
</dbReference>
<dbReference type="EC" id="2.7.11.22" evidence="2"/>
<evidence type="ECO:0000256" key="4">
    <source>
        <dbReference type="ARBA" id="ARBA00022679"/>
    </source>
</evidence>
<accession>A0A0R0M2B1</accession>
<feature type="binding site" evidence="11">
    <location>
        <position position="36"/>
    </location>
    <ligand>
        <name>ATP</name>
        <dbReference type="ChEBI" id="CHEBI:30616"/>
    </ligand>
</feature>
<evidence type="ECO:0000256" key="12">
    <source>
        <dbReference type="RuleBase" id="RU000304"/>
    </source>
</evidence>
<dbReference type="GO" id="GO:0004693">
    <property type="term" value="F:cyclin-dependent protein serine/threonine kinase activity"/>
    <property type="evidence" value="ECO:0007669"/>
    <property type="project" value="UniProtKB-EC"/>
</dbReference>
<keyword evidence="6 14" id="KW-0418">Kinase</keyword>
<keyword evidence="4" id="KW-0808">Transferase</keyword>
<dbReference type="GO" id="GO:0010389">
    <property type="term" value="P:regulation of G2/M transition of mitotic cell cycle"/>
    <property type="evidence" value="ECO:0007669"/>
    <property type="project" value="TreeGrafter"/>
</dbReference>
<evidence type="ECO:0000256" key="8">
    <source>
        <dbReference type="ARBA" id="ARBA00039266"/>
    </source>
</evidence>
<dbReference type="InterPro" id="IPR011009">
    <property type="entry name" value="Kinase-like_dom_sf"/>
</dbReference>
<dbReference type="FunFam" id="1.10.510.10:FF:000611">
    <property type="entry name" value="CMGC family protein kinase"/>
    <property type="match status" value="1"/>
</dbReference>
<evidence type="ECO:0000256" key="5">
    <source>
        <dbReference type="ARBA" id="ARBA00022741"/>
    </source>
</evidence>
<dbReference type="GO" id="GO:0005737">
    <property type="term" value="C:cytoplasm"/>
    <property type="evidence" value="ECO:0007669"/>
    <property type="project" value="TreeGrafter"/>
</dbReference>
<dbReference type="InterPro" id="IPR000719">
    <property type="entry name" value="Prot_kinase_dom"/>
</dbReference>
<dbReference type="Gene3D" id="3.30.200.20">
    <property type="entry name" value="Phosphorylase Kinase, domain 1"/>
    <property type="match status" value="1"/>
</dbReference>
<dbReference type="GO" id="GO:0005634">
    <property type="term" value="C:nucleus"/>
    <property type="evidence" value="ECO:0007669"/>
    <property type="project" value="TreeGrafter"/>
</dbReference>
<sequence>MPSTDSYKRLEKIGEGTYGIVYRAIHKQSKNIVALKKIRPENEEDGVSPTTLREIAILKSISNVNIIKILDIMCNDRHIYIVYEYCQTDLRKLLDSYKSTGKKLTFDFKQNLSRQILEGVLFLHKKQIFHRDLKPQNILITNNNVIKLADFGLSRKVHLPLRSLTKDVITLWYRPPELLLGCEIYNSSIDIWSYGCIIAEIVNLQPLFPGDSEIDQLVKIFTILGTPLSNTWKDVAFLREYQENFPKYKPICLSKFINDKFFLKLIEECLRYDPIKRLPACELIKLFDHDKENQKPFF</sequence>
<evidence type="ECO:0000256" key="9">
    <source>
        <dbReference type="ARBA" id="ARBA00047811"/>
    </source>
</evidence>
<dbReference type="GO" id="GO:0010468">
    <property type="term" value="P:regulation of gene expression"/>
    <property type="evidence" value="ECO:0007669"/>
    <property type="project" value="TreeGrafter"/>
</dbReference>
<evidence type="ECO:0000256" key="11">
    <source>
        <dbReference type="PROSITE-ProRule" id="PRU10141"/>
    </source>
</evidence>
<evidence type="ECO:0000256" key="6">
    <source>
        <dbReference type="ARBA" id="ARBA00022777"/>
    </source>
</evidence>
<dbReference type="Pfam" id="PF00069">
    <property type="entry name" value="Pkinase"/>
    <property type="match status" value="1"/>
</dbReference>
<comment type="catalytic activity">
    <reaction evidence="10">
        <text>L-seryl-[protein] + ATP = O-phospho-L-seryl-[protein] + ADP + H(+)</text>
        <dbReference type="Rhea" id="RHEA:17989"/>
        <dbReference type="Rhea" id="RHEA-COMP:9863"/>
        <dbReference type="Rhea" id="RHEA-COMP:11604"/>
        <dbReference type="ChEBI" id="CHEBI:15378"/>
        <dbReference type="ChEBI" id="CHEBI:29999"/>
        <dbReference type="ChEBI" id="CHEBI:30616"/>
        <dbReference type="ChEBI" id="CHEBI:83421"/>
        <dbReference type="ChEBI" id="CHEBI:456216"/>
        <dbReference type="EC" id="2.7.11.22"/>
    </reaction>
</comment>
<dbReference type="GO" id="GO:0030332">
    <property type="term" value="F:cyclin binding"/>
    <property type="evidence" value="ECO:0007669"/>
    <property type="project" value="TreeGrafter"/>
</dbReference>
<evidence type="ECO:0000313" key="15">
    <source>
        <dbReference type="Proteomes" id="UP000051530"/>
    </source>
</evidence>
<dbReference type="OrthoDB" id="1732493at2759"/>
<comment type="caution">
    <text evidence="14">The sequence shown here is derived from an EMBL/GenBank/DDBJ whole genome shotgun (WGS) entry which is preliminary data.</text>
</comment>
<dbReference type="PROSITE" id="PS00107">
    <property type="entry name" value="PROTEIN_KINASE_ATP"/>
    <property type="match status" value="1"/>
</dbReference>
<dbReference type="Proteomes" id="UP000051530">
    <property type="component" value="Unassembled WGS sequence"/>
</dbReference>
<evidence type="ECO:0000256" key="10">
    <source>
        <dbReference type="ARBA" id="ARBA00048367"/>
    </source>
</evidence>
<dbReference type="InterPro" id="IPR017441">
    <property type="entry name" value="Protein_kinase_ATP_BS"/>
</dbReference>
<comment type="catalytic activity">
    <reaction evidence="9">
        <text>L-threonyl-[protein] + ATP = O-phospho-L-threonyl-[protein] + ADP + H(+)</text>
        <dbReference type="Rhea" id="RHEA:46608"/>
        <dbReference type="Rhea" id="RHEA-COMP:11060"/>
        <dbReference type="Rhea" id="RHEA-COMP:11605"/>
        <dbReference type="ChEBI" id="CHEBI:15378"/>
        <dbReference type="ChEBI" id="CHEBI:30013"/>
        <dbReference type="ChEBI" id="CHEBI:30616"/>
        <dbReference type="ChEBI" id="CHEBI:61977"/>
        <dbReference type="ChEBI" id="CHEBI:456216"/>
        <dbReference type="EC" id="2.7.11.22"/>
    </reaction>
</comment>
<gene>
    <name evidence="14" type="ORF">M153_49160001256</name>
</gene>
<dbReference type="InterPro" id="IPR008271">
    <property type="entry name" value="Ser/Thr_kinase_AS"/>
</dbReference>
<dbReference type="FunFam" id="3.30.200.20:FF:000375">
    <property type="entry name" value="Cell division related protein kinase 2"/>
    <property type="match status" value="1"/>
</dbReference>
<feature type="domain" description="Protein kinase" evidence="13">
    <location>
        <begin position="7"/>
        <end position="298"/>
    </location>
</feature>
<keyword evidence="7 11" id="KW-0067">ATP-binding</keyword>
<dbReference type="CDD" id="cd07829">
    <property type="entry name" value="STKc_CDK_like"/>
    <property type="match status" value="1"/>
</dbReference>
<dbReference type="GO" id="GO:0005524">
    <property type="term" value="F:ATP binding"/>
    <property type="evidence" value="ECO:0007669"/>
    <property type="project" value="UniProtKB-UniRule"/>
</dbReference>
<dbReference type="PROSITE" id="PS00108">
    <property type="entry name" value="PROTEIN_KINASE_ST"/>
    <property type="match status" value="1"/>
</dbReference>
<evidence type="ECO:0000259" key="13">
    <source>
        <dbReference type="PROSITE" id="PS50011"/>
    </source>
</evidence>
<evidence type="ECO:0000313" key="14">
    <source>
        <dbReference type="EMBL" id="KRH92523.1"/>
    </source>
</evidence>
<protein>
    <recommendedName>
        <fullName evidence="8">Cyclin-dependent kinase 1</fullName>
        <ecNumber evidence="2">2.7.11.22</ecNumber>
    </recommendedName>
</protein>
<dbReference type="GO" id="GO:0000307">
    <property type="term" value="C:cyclin-dependent protein kinase holoenzyme complex"/>
    <property type="evidence" value="ECO:0007669"/>
    <property type="project" value="TreeGrafter"/>
</dbReference>
<evidence type="ECO:0000256" key="3">
    <source>
        <dbReference type="ARBA" id="ARBA00022527"/>
    </source>
</evidence>
<dbReference type="PANTHER" id="PTHR24056:SF254">
    <property type="entry name" value="CYCLIN-DEPENDENT KINASE 2"/>
    <property type="match status" value="1"/>
</dbReference>
<keyword evidence="5 11" id="KW-0547">Nucleotide-binding</keyword>
<evidence type="ECO:0000256" key="7">
    <source>
        <dbReference type="ARBA" id="ARBA00022840"/>
    </source>
</evidence>
<name>A0A0R0M2B1_9MICR</name>
<dbReference type="Gene3D" id="1.10.510.10">
    <property type="entry name" value="Transferase(Phosphotransferase) domain 1"/>
    <property type="match status" value="1"/>
</dbReference>